<comment type="similarity">
    <text evidence="4">Belongs to the cytochrome P450 family.</text>
</comment>
<feature type="binding site" description="axial binding residue" evidence="13">
    <location>
        <position position="489"/>
    </location>
    <ligand>
        <name>heme</name>
        <dbReference type="ChEBI" id="CHEBI:30413"/>
    </ligand>
    <ligandPart>
        <name>Fe</name>
        <dbReference type="ChEBI" id="CHEBI:18248"/>
    </ligandPart>
</feature>
<dbReference type="GO" id="GO:0004497">
    <property type="term" value="F:monooxygenase activity"/>
    <property type="evidence" value="ECO:0007669"/>
    <property type="project" value="UniProtKB-KW"/>
</dbReference>
<dbReference type="EMBL" id="JACAZI010000026">
    <property type="protein sequence ID" value="KAF7334713.1"/>
    <property type="molecule type" value="Genomic_DNA"/>
</dbReference>
<evidence type="ECO:0000256" key="6">
    <source>
        <dbReference type="ARBA" id="ARBA00022692"/>
    </source>
</evidence>
<comment type="caution">
    <text evidence="14">The sequence shown here is derived from an EMBL/GenBank/DDBJ whole genome shotgun (WGS) entry which is preliminary data.</text>
</comment>
<dbReference type="PANTHER" id="PTHR24305:SF166">
    <property type="entry name" value="CYTOCHROME P450 12A4, MITOCHONDRIAL-RELATED"/>
    <property type="match status" value="1"/>
</dbReference>
<accession>A0A8H6X578</accession>
<evidence type="ECO:0000256" key="2">
    <source>
        <dbReference type="ARBA" id="ARBA00004370"/>
    </source>
</evidence>
<evidence type="ECO:0000256" key="5">
    <source>
        <dbReference type="ARBA" id="ARBA00022617"/>
    </source>
</evidence>
<dbReference type="AlphaFoldDB" id="A0A8H6X578"/>
<evidence type="ECO:0000256" key="9">
    <source>
        <dbReference type="ARBA" id="ARBA00023002"/>
    </source>
</evidence>
<keyword evidence="11" id="KW-0503">Monooxygenase</keyword>
<dbReference type="PRINTS" id="PR00465">
    <property type="entry name" value="EP450IV"/>
</dbReference>
<dbReference type="OrthoDB" id="1470350at2759"/>
<evidence type="ECO:0000256" key="7">
    <source>
        <dbReference type="ARBA" id="ARBA00022723"/>
    </source>
</evidence>
<dbReference type="InterPro" id="IPR036396">
    <property type="entry name" value="Cyt_P450_sf"/>
</dbReference>
<evidence type="ECO:0000256" key="3">
    <source>
        <dbReference type="ARBA" id="ARBA00004721"/>
    </source>
</evidence>
<keyword evidence="10 13" id="KW-0408">Iron</keyword>
<keyword evidence="5 13" id="KW-0349">Heme</keyword>
<comment type="pathway">
    <text evidence="3">Secondary metabolite biosynthesis; terpenoid biosynthesis.</text>
</comment>
<dbReference type="InterPro" id="IPR002403">
    <property type="entry name" value="Cyt_P450_E_grp-IV"/>
</dbReference>
<evidence type="ECO:0000256" key="13">
    <source>
        <dbReference type="PIRSR" id="PIRSR602403-1"/>
    </source>
</evidence>
<dbReference type="Gene3D" id="1.10.630.10">
    <property type="entry name" value="Cytochrome P450"/>
    <property type="match status" value="1"/>
</dbReference>
<evidence type="ECO:0000256" key="8">
    <source>
        <dbReference type="ARBA" id="ARBA00022989"/>
    </source>
</evidence>
<evidence type="ECO:0000313" key="14">
    <source>
        <dbReference type="EMBL" id="KAF7334713.1"/>
    </source>
</evidence>
<comment type="cofactor">
    <cofactor evidence="1 13">
        <name>heme</name>
        <dbReference type="ChEBI" id="CHEBI:30413"/>
    </cofactor>
</comment>
<evidence type="ECO:0000256" key="1">
    <source>
        <dbReference type="ARBA" id="ARBA00001971"/>
    </source>
</evidence>
<keyword evidence="7 13" id="KW-0479">Metal-binding</keyword>
<dbReference type="GO" id="GO:0005506">
    <property type="term" value="F:iron ion binding"/>
    <property type="evidence" value="ECO:0007669"/>
    <property type="project" value="InterPro"/>
</dbReference>
<evidence type="ECO:0000313" key="15">
    <source>
        <dbReference type="Proteomes" id="UP000620124"/>
    </source>
</evidence>
<sequence>MLLSLSISGLALYVLLRAIKMVYAKLTSPLRFMPGPQPRDWLTGSYAEVRGEIKGATAIGMEEGWIEQNGRTMKLYGFFGTANVYTIDTKAVHHVLFNSHIYQKTIPARYFLERMTGRPGLTSAEGDVHKNQRKIMNPAFGYPQVRELTHIFVRKSIQLRNIWAAEAAENKGIACVDIHAWFHKVTLDIIGLAGFNRDINAVGTKPGDTPDEILATFEKLLAVELGPLDFLQGSYPILRNISTRNERMRAASRADMARIGLKIVADSKREIAESGMFETGRARPPSVYWSAATRPRKFPSTSVCLMRMFKLVRSLARFGIICSQKPDLTEIITFLVAGHVTTSTAVTWTLFALTQNVAAQTKLRAELLSLATENPTMDQLQDLPYLDCVVREGLRVHGPVPHNVREAFCDDVLPLKTPWTDAHGKVHDSVQIKKGTEVFIPMQMMNLDPTIWGQDAREFIPERWEKGIENDIPGVWGQIISFIGGPRGCVGYRFSLIEIKSLLFTLIRGFEFELAVPVADIGKKIVRVTQGPTLLSRPDEGLQLPMLVKPVVQA</sequence>
<keyword evidence="12" id="KW-0472">Membrane</keyword>
<gene>
    <name evidence="14" type="ORF">MVEN_02302000</name>
</gene>
<dbReference type="Proteomes" id="UP000620124">
    <property type="component" value="Unassembled WGS sequence"/>
</dbReference>
<keyword evidence="8" id="KW-1133">Transmembrane helix</keyword>
<dbReference type="InterPro" id="IPR001128">
    <property type="entry name" value="Cyt_P450"/>
</dbReference>
<keyword evidence="6" id="KW-0812">Transmembrane</keyword>
<dbReference type="PRINTS" id="PR00385">
    <property type="entry name" value="P450"/>
</dbReference>
<dbReference type="PANTHER" id="PTHR24305">
    <property type="entry name" value="CYTOCHROME P450"/>
    <property type="match status" value="1"/>
</dbReference>
<reference evidence="14" key="1">
    <citation type="submission" date="2020-05" db="EMBL/GenBank/DDBJ databases">
        <title>Mycena genomes resolve the evolution of fungal bioluminescence.</title>
        <authorList>
            <person name="Tsai I.J."/>
        </authorList>
    </citation>
    <scope>NUCLEOTIDE SEQUENCE</scope>
    <source>
        <strain evidence="14">CCC161011</strain>
    </source>
</reference>
<name>A0A8H6X578_9AGAR</name>
<dbReference type="SUPFAM" id="SSF48264">
    <property type="entry name" value="Cytochrome P450"/>
    <property type="match status" value="1"/>
</dbReference>
<keyword evidence="15" id="KW-1185">Reference proteome</keyword>
<keyword evidence="9" id="KW-0560">Oxidoreductase</keyword>
<dbReference type="InterPro" id="IPR050121">
    <property type="entry name" value="Cytochrome_P450_monoxygenase"/>
</dbReference>
<comment type="subcellular location">
    <subcellularLocation>
        <location evidence="2">Membrane</location>
    </subcellularLocation>
</comment>
<protein>
    <recommendedName>
        <fullName evidence="16">Cytochrome P450</fullName>
    </recommendedName>
</protein>
<organism evidence="14 15">
    <name type="scientific">Mycena venus</name>
    <dbReference type="NCBI Taxonomy" id="2733690"/>
    <lineage>
        <taxon>Eukaryota</taxon>
        <taxon>Fungi</taxon>
        <taxon>Dikarya</taxon>
        <taxon>Basidiomycota</taxon>
        <taxon>Agaricomycotina</taxon>
        <taxon>Agaricomycetes</taxon>
        <taxon>Agaricomycetidae</taxon>
        <taxon>Agaricales</taxon>
        <taxon>Marasmiineae</taxon>
        <taxon>Mycenaceae</taxon>
        <taxon>Mycena</taxon>
    </lineage>
</organism>
<evidence type="ECO:0000256" key="12">
    <source>
        <dbReference type="ARBA" id="ARBA00023136"/>
    </source>
</evidence>
<dbReference type="Pfam" id="PF00067">
    <property type="entry name" value="p450"/>
    <property type="match status" value="1"/>
</dbReference>
<evidence type="ECO:0000256" key="10">
    <source>
        <dbReference type="ARBA" id="ARBA00023004"/>
    </source>
</evidence>
<evidence type="ECO:0000256" key="4">
    <source>
        <dbReference type="ARBA" id="ARBA00010617"/>
    </source>
</evidence>
<evidence type="ECO:0008006" key="16">
    <source>
        <dbReference type="Google" id="ProtNLM"/>
    </source>
</evidence>
<proteinExistence type="inferred from homology"/>
<evidence type="ECO:0000256" key="11">
    <source>
        <dbReference type="ARBA" id="ARBA00023033"/>
    </source>
</evidence>
<dbReference type="GO" id="GO:0020037">
    <property type="term" value="F:heme binding"/>
    <property type="evidence" value="ECO:0007669"/>
    <property type="project" value="InterPro"/>
</dbReference>
<dbReference type="GO" id="GO:0016020">
    <property type="term" value="C:membrane"/>
    <property type="evidence" value="ECO:0007669"/>
    <property type="project" value="UniProtKB-SubCell"/>
</dbReference>
<dbReference type="GO" id="GO:0016705">
    <property type="term" value="F:oxidoreductase activity, acting on paired donors, with incorporation or reduction of molecular oxygen"/>
    <property type="evidence" value="ECO:0007669"/>
    <property type="project" value="InterPro"/>
</dbReference>